<dbReference type="InterPro" id="IPR045851">
    <property type="entry name" value="AMP-bd_C_sf"/>
</dbReference>
<dbReference type="eggNOG" id="COG0318">
    <property type="taxonomic scope" value="Bacteria"/>
</dbReference>
<comment type="caution">
    <text evidence="5">The sequence shown here is derived from an EMBL/GenBank/DDBJ whole genome shotgun (WGS) entry which is preliminary data.</text>
</comment>
<accession>K6W5N6</accession>
<dbReference type="GO" id="GO:0031956">
    <property type="term" value="F:medium-chain fatty acid-CoA ligase activity"/>
    <property type="evidence" value="ECO:0007669"/>
    <property type="project" value="TreeGrafter"/>
</dbReference>
<organism evidence="5 6">
    <name type="scientific">Kineosphaera limosa NBRC 100340</name>
    <dbReference type="NCBI Taxonomy" id="1184609"/>
    <lineage>
        <taxon>Bacteria</taxon>
        <taxon>Bacillati</taxon>
        <taxon>Actinomycetota</taxon>
        <taxon>Actinomycetes</taxon>
        <taxon>Micrococcales</taxon>
        <taxon>Dermatophilaceae</taxon>
        <taxon>Kineosphaera</taxon>
    </lineage>
</organism>
<dbReference type="OrthoDB" id="9803968at2"/>
<sequence>MANLAENLAASAQRSPAALALRQDEQTLTFAQLDGAAAAFAGYLTQRGIGAGDRVGLSLPNVPAYAIVYYGALRIGAIVVPMNPLFKTREVAYYLQDSGACLLVGMAGDAATGAQEAGTDFLDVTTLPQVLADATPHPQVVDRPGESTAVILYTSGTTGKPKGAELTHANLQTNLEVSGRTLLEVTAADVIMGCLPLFHVFGMTCALNVAVDTGATLTMIPRFDPVKALEVISRDGVTVFEGVPTMYGAMLAAAKSAGAHGGDPYDLSALRVCISGGSSMPLELMRAFEEQFDCVILEGYGLSETSPVATFNHPNKERKPGTVGTAIEGVRVRCVDPGGNDVPTGEIGEIVIAGHNIMRGYWNRPDATAEAIRDGWFHSGDLGRMDEEGYVSIVDRTKDMIIRGGYNVYPREIEEVLYEHPAIAEAAVVGIPHETLGEEIRAYAVLTPGQSATPEEITEFVKERVAAYKYPRSVRLVEALPKGATGKILKRELPRDAD</sequence>
<feature type="domain" description="AMP-binding enzyme C-terminal" evidence="4">
    <location>
        <begin position="412"/>
        <end position="487"/>
    </location>
</feature>
<dbReference type="Pfam" id="PF13193">
    <property type="entry name" value="AMP-binding_C"/>
    <property type="match status" value="1"/>
</dbReference>
<dbReference type="EMBL" id="BAHD01000005">
    <property type="protein sequence ID" value="GAB94485.1"/>
    <property type="molecule type" value="Genomic_DNA"/>
</dbReference>
<dbReference type="PANTHER" id="PTHR43201:SF5">
    <property type="entry name" value="MEDIUM-CHAIN ACYL-COA LIGASE ACSF2, MITOCHONDRIAL"/>
    <property type="match status" value="1"/>
</dbReference>
<proteinExistence type="inferred from homology"/>
<keyword evidence="6" id="KW-1185">Reference proteome</keyword>
<feature type="domain" description="AMP-dependent synthetase/ligase" evidence="3">
    <location>
        <begin position="9"/>
        <end position="362"/>
    </location>
</feature>
<name>K6W5N6_9MICO</name>
<dbReference type="AlphaFoldDB" id="K6W5N6"/>
<evidence type="ECO:0000256" key="1">
    <source>
        <dbReference type="ARBA" id="ARBA00006432"/>
    </source>
</evidence>
<evidence type="ECO:0000313" key="5">
    <source>
        <dbReference type="EMBL" id="GAB94485.1"/>
    </source>
</evidence>
<evidence type="ECO:0000313" key="6">
    <source>
        <dbReference type="Proteomes" id="UP000008366"/>
    </source>
</evidence>
<dbReference type="RefSeq" id="WP_006591018.1">
    <property type="nucleotide sequence ID" value="NZ_BAHD01000005.1"/>
</dbReference>
<dbReference type="InterPro" id="IPR001969">
    <property type="entry name" value="Aspartic_peptidase_AS"/>
</dbReference>
<dbReference type="GO" id="GO:0004190">
    <property type="term" value="F:aspartic-type endopeptidase activity"/>
    <property type="evidence" value="ECO:0007669"/>
    <property type="project" value="InterPro"/>
</dbReference>
<evidence type="ECO:0000259" key="3">
    <source>
        <dbReference type="Pfam" id="PF00501"/>
    </source>
</evidence>
<dbReference type="InterPro" id="IPR025110">
    <property type="entry name" value="AMP-bd_C"/>
</dbReference>
<dbReference type="PANTHER" id="PTHR43201">
    <property type="entry name" value="ACYL-COA SYNTHETASE"/>
    <property type="match status" value="1"/>
</dbReference>
<dbReference type="Proteomes" id="UP000008366">
    <property type="component" value="Unassembled WGS sequence"/>
</dbReference>
<dbReference type="Gene3D" id="3.40.50.12780">
    <property type="entry name" value="N-terminal domain of ligase-like"/>
    <property type="match status" value="1"/>
</dbReference>
<protein>
    <submittedName>
        <fullName evidence="5">Putative long-chain-fatty-acid--CoA ligase</fullName>
    </submittedName>
</protein>
<dbReference type="InterPro" id="IPR000873">
    <property type="entry name" value="AMP-dep_synth/lig_dom"/>
</dbReference>
<dbReference type="InterPro" id="IPR020845">
    <property type="entry name" value="AMP-binding_CS"/>
</dbReference>
<dbReference type="PROSITE" id="PS00455">
    <property type="entry name" value="AMP_BINDING"/>
    <property type="match status" value="1"/>
</dbReference>
<dbReference type="Pfam" id="PF00501">
    <property type="entry name" value="AMP-binding"/>
    <property type="match status" value="1"/>
</dbReference>
<dbReference type="GO" id="GO:0006631">
    <property type="term" value="P:fatty acid metabolic process"/>
    <property type="evidence" value="ECO:0007669"/>
    <property type="project" value="TreeGrafter"/>
</dbReference>
<evidence type="ECO:0000256" key="2">
    <source>
        <dbReference type="ARBA" id="ARBA00022598"/>
    </source>
</evidence>
<dbReference type="InterPro" id="IPR042099">
    <property type="entry name" value="ANL_N_sf"/>
</dbReference>
<dbReference type="GO" id="GO:0006508">
    <property type="term" value="P:proteolysis"/>
    <property type="evidence" value="ECO:0007669"/>
    <property type="project" value="InterPro"/>
</dbReference>
<dbReference type="STRING" id="1184609.KILIM_005_01020"/>
<dbReference type="FunFam" id="3.30.300.30:FF:000008">
    <property type="entry name" value="2,3-dihydroxybenzoate-AMP ligase"/>
    <property type="match status" value="1"/>
</dbReference>
<comment type="similarity">
    <text evidence="1">Belongs to the ATP-dependent AMP-binding enzyme family.</text>
</comment>
<reference evidence="5 6" key="1">
    <citation type="submission" date="2012-08" db="EMBL/GenBank/DDBJ databases">
        <title>Whole genome shotgun sequence of Kineosphaera limosa NBRC 100340.</title>
        <authorList>
            <person name="Yoshida I."/>
            <person name="Isaki S."/>
            <person name="Hosoyama A."/>
            <person name="Tsuchikane K."/>
            <person name="Katsumata H."/>
            <person name="Ando Y."/>
            <person name="Ohji S."/>
            <person name="Hamada M."/>
            <person name="Tamura T."/>
            <person name="Yamazoe A."/>
            <person name="Yamazaki S."/>
            <person name="Fujita N."/>
        </authorList>
    </citation>
    <scope>NUCLEOTIDE SEQUENCE [LARGE SCALE GENOMIC DNA]</scope>
    <source>
        <strain evidence="5 6">NBRC 100340</strain>
    </source>
</reference>
<dbReference type="PROSITE" id="PS00141">
    <property type="entry name" value="ASP_PROTEASE"/>
    <property type="match status" value="1"/>
</dbReference>
<evidence type="ECO:0000259" key="4">
    <source>
        <dbReference type="Pfam" id="PF13193"/>
    </source>
</evidence>
<gene>
    <name evidence="5" type="ORF">KILIM_005_01020</name>
</gene>
<dbReference type="Gene3D" id="3.30.300.30">
    <property type="match status" value="1"/>
</dbReference>
<dbReference type="CDD" id="cd05936">
    <property type="entry name" value="FC-FACS_FadD_like"/>
    <property type="match status" value="1"/>
</dbReference>
<keyword evidence="2 5" id="KW-0436">Ligase</keyword>
<dbReference type="SUPFAM" id="SSF56801">
    <property type="entry name" value="Acetyl-CoA synthetase-like"/>
    <property type="match status" value="1"/>
</dbReference>